<keyword evidence="3" id="KW-1185">Reference proteome</keyword>
<proteinExistence type="predicted"/>
<evidence type="ECO:0008006" key="4">
    <source>
        <dbReference type="Google" id="ProtNLM"/>
    </source>
</evidence>
<dbReference type="Proteomes" id="UP000199598">
    <property type="component" value="Unassembled WGS sequence"/>
</dbReference>
<keyword evidence="1" id="KW-1133">Transmembrane helix</keyword>
<name>A0A1I3W4N9_9HYPH</name>
<evidence type="ECO:0000313" key="3">
    <source>
        <dbReference type="Proteomes" id="UP000199598"/>
    </source>
</evidence>
<dbReference type="EMBL" id="FOSK01000001">
    <property type="protein sequence ID" value="SFK01391.1"/>
    <property type="molecule type" value="Genomic_DNA"/>
</dbReference>
<comment type="caution">
    <text evidence="2">The sequence shown here is derived from an EMBL/GenBank/DDBJ whole genome shotgun (WGS) entry which is preliminary data.</text>
</comment>
<evidence type="ECO:0000313" key="2">
    <source>
        <dbReference type="EMBL" id="SFK01391.1"/>
    </source>
</evidence>
<accession>A0A1I3W4N9</accession>
<keyword evidence="1" id="KW-0812">Transmembrane</keyword>
<evidence type="ECO:0000256" key="1">
    <source>
        <dbReference type="SAM" id="Phobius"/>
    </source>
</evidence>
<gene>
    <name evidence="2" type="ORF">SAMN04488518_101763</name>
</gene>
<organism evidence="2 3">
    <name type="scientific">Pseudovibrio ascidiaceicola</name>
    <dbReference type="NCBI Taxonomy" id="285279"/>
    <lineage>
        <taxon>Bacteria</taxon>
        <taxon>Pseudomonadati</taxon>
        <taxon>Pseudomonadota</taxon>
        <taxon>Alphaproteobacteria</taxon>
        <taxon>Hyphomicrobiales</taxon>
        <taxon>Stappiaceae</taxon>
        <taxon>Pseudovibrio</taxon>
    </lineage>
</organism>
<sequence>MSLRFVTKSIHAYLDYPVAFALIGLPFIFGLGASNPLALWLSVGTGTAALILTLLTDHQFGVLRVLPYSLHLAVDGAVGVLFLLAPFLFGFTGLDAAYYFANGLAVAIVVSLHKPETEMAAA</sequence>
<protein>
    <recommendedName>
        <fullName evidence="4">SPW repeat-containing protein</fullName>
    </recommendedName>
</protein>
<reference evidence="2 3" key="1">
    <citation type="submission" date="2016-10" db="EMBL/GenBank/DDBJ databases">
        <authorList>
            <person name="Varghese N."/>
            <person name="Submissions S."/>
        </authorList>
    </citation>
    <scope>NUCLEOTIDE SEQUENCE [LARGE SCALE GENOMIC DNA]</scope>
    <source>
        <strain evidence="2 3">DSM 16392</strain>
    </source>
</reference>
<dbReference type="RefSeq" id="WP_093516808.1">
    <property type="nucleotide sequence ID" value="NZ_FOSK01000001.1"/>
</dbReference>
<feature type="transmembrane region" description="Helical" evidence="1">
    <location>
        <begin position="68"/>
        <end position="90"/>
    </location>
</feature>
<feature type="transmembrane region" description="Helical" evidence="1">
    <location>
        <begin position="37"/>
        <end position="56"/>
    </location>
</feature>
<feature type="transmembrane region" description="Helical" evidence="1">
    <location>
        <begin position="12"/>
        <end position="31"/>
    </location>
</feature>
<keyword evidence="1" id="KW-0472">Membrane</keyword>